<dbReference type="PANTHER" id="PTHR11412:SF173">
    <property type="entry name" value="OVOSTATIN"/>
    <property type="match status" value="1"/>
</dbReference>
<evidence type="ECO:0000259" key="10">
    <source>
        <dbReference type="SMART" id="SM01360"/>
    </source>
</evidence>
<evidence type="ECO:0000256" key="6">
    <source>
        <dbReference type="ARBA" id="ARBA00022900"/>
    </source>
</evidence>
<dbReference type="EMBL" id="AKHW03003163">
    <property type="protein sequence ID" value="KYO35577.1"/>
    <property type="molecule type" value="Genomic_DNA"/>
</dbReference>
<dbReference type="InterPro" id="IPR011626">
    <property type="entry name" value="Alpha-macroglobulin_TED"/>
</dbReference>
<keyword evidence="13" id="KW-1185">Reference proteome</keyword>
<dbReference type="Pfam" id="PF07677">
    <property type="entry name" value="A2M_recep"/>
    <property type="match status" value="1"/>
</dbReference>
<feature type="domain" description="Alpha-2-macroglobulin bait region" evidence="9">
    <location>
        <begin position="465"/>
        <end position="612"/>
    </location>
</feature>
<dbReference type="Gene3D" id="2.60.40.690">
    <property type="entry name" value="Alpha-macroglobulin, receptor-binding domain"/>
    <property type="match status" value="1"/>
</dbReference>
<keyword evidence="6" id="KW-0722">Serine protease inhibitor</keyword>
<keyword evidence="8" id="KW-0325">Glycoprotein</keyword>
<comment type="subcellular location">
    <subcellularLocation>
        <location evidence="1">Secreted</location>
    </subcellularLocation>
</comment>
<evidence type="ECO:0000313" key="12">
    <source>
        <dbReference type="EMBL" id="KYO35577.1"/>
    </source>
</evidence>
<dbReference type="Gene3D" id="2.60.40.1930">
    <property type="match status" value="2"/>
</dbReference>
<dbReference type="InterPro" id="IPR041813">
    <property type="entry name" value="A2M_TED"/>
</dbReference>
<dbReference type="eggNOG" id="KOG1366">
    <property type="taxonomic scope" value="Eukaryota"/>
</dbReference>
<dbReference type="Gene3D" id="2.60.120.1540">
    <property type="match status" value="1"/>
</dbReference>
<dbReference type="InterPro" id="IPR036595">
    <property type="entry name" value="A-macroglobulin_rcpt-bd_sf"/>
</dbReference>
<dbReference type="InterPro" id="IPR040839">
    <property type="entry name" value="MG4"/>
</dbReference>
<evidence type="ECO:0000256" key="1">
    <source>
        <dbReference type="ARBA" id="ARBA00004613"/>
    </source>
</evidence>
<dbReference type="InterPro" id="IPR001599">
    <property type="entry name" value="Macroglobln_a2"/>
</dbReference>
<dbReference type="InterPro" id="IPR019742">
    <property type="entry name" value="MacrogloblnA2_CS"/>
</dbReference>
<evidence type="ECO:0000256" key="5">
    <source>
        <dbReference type="ARBA" id="ARBA00022729"/>
    </source>
</evidence>
<evidence type="ECO:0000313" key="13">
    <source>
        <dbReference type="Proteomes" id="UP000050525"/>
    </source>
</evidence>
<dbReference type="CDD" id="cd02897">
    <property type="entry name" value="A2M_2"/>
    <property type="match status" value="1"/>
</dbReference>
<proteinExistence type="inferred from homology"/>
<feature type="domain" description="Alpha-macroglobulin receptor-binding" evidence="11">
    <location>
        <begin position="1365"/>
        <end position="1452"/>
    </location>
</feature>
<dbReference type="Proteomes" id="UP000050525">
    <property type="component" value="Unassembled WGS sequence"/>
</dbReference>
<evidence type="ECO:0008006" key="14">
    <source>
        <dbReference type="Google" id="ProtNLM"/>
    </source>
</evidence>
<dbReference type="Gene3D" id="1.50.10.20">
    <property type="match status" value="1"/>
</dbReference>
<dbReference type="Pfam" id="PF17789">
    <property type="entry name" value="MG4"/>
    <property type="match status" value="1"/>
</dbReference>
<dbReference type="InterPro" id="IPR011625">
    <property type="entry name" value="A2M_N_BRD"/>
</dbReference>
<evidence type="ECO:0000259" key="9">
    <source>
        <dbReference type="SMART" id="SM01359"/>
    </source>
</evidence>
<dbReference type="Gene3D" id="2.60.40.1940">
    <property type="match status" value="1"/>
</dbReference>
<dbReference type="STRING" id="8496.A0A151NFL4"/>
<dbReference type="PANTHER" id="PTHR11412">
    <property type="entry name" value="MACROGLOBULIN / COMPLEMENT"/>
    <property type="match status" value="1"/>
</dbReference>
<dbReference type="Pfam" id="PF00207">
    <property type="entry name" value="A2M"/>
    <property type="match status" value="1"/>
</dbReference>
<keyword evidence="5" id="KW-0732">Signal</keyword>
<accession>A0A151NFL4</accession>
<dbReference type="SUPFAM" id="SSF81296">
    <property type="entry name" value="E set domains"/>
    <property type="match status" value="1"/>
</dbReference>
<dbReference type="GO" id="GO:0005615">
    <property type="term" value="C:extracellular space"/>
    <property type="evidence" value="ECO:0007669"/>
    <property type="project" value="InterPro"/>
</dbReference>
<dbReference type="InterPro" id="IPR009048">
    <property type="entry name" value="A-macroglobulin_rcpt-bd"/>
</dbReference>
<evidence type="ECO:0000256" key="4">
    <source>
        <dbReference type="ARBA" id="ARBA00022690"/>
    </source>
</evidence>
<dbReference type="SMART" id="SM01361">
    <property type="entry name" value="A2M_recep"/>
    <property type="match status" value="1"/>
</dbReference>
<feature type="domain" description="Alpha-2-macroglobulin" evidence="10">
    <location>
        <begin position="740"/>
        <end position="830"/>
    </location>
</feature>
<dbReference type="InterPro" id="IPR013783">
    <property type="entry name" value="Ig-like_fold"/>
</dbReference>
<evidence type="ECO:0000256" key="3">
    <source>
        <dbReference type="ARBA" id="ARBA00022525"/>
    </source>
</evidence>
<dbReference type="InterPro" id="IPR014756">
    <property type="entry name" value="Ig_E-set"/>
</dbReference>
<dbReference type="SMART" id="SM01359">
    <property type="entry name" value="A2M_N_2"/>
    <property type="match status" value="1"/>
</dbReference>
<protein>
    <recommendedName>
        <fullName evidence="14">Ovostatin</fullName>
    </recommendedName>
</protein>
<dbReference type="SMART" id="SM01419">
    <property type="entry name" value="Thiol-ester_cl"/>
    <property type="match status" value="1"/>
</dbReference>
<dbReference type="Gene3D" id="2.60.40.10">
    <property type="entry name" value="Immunoglobulins"/>
    <property type="match status" value="2"/>
</dbReference>
<comment type="caution">
    <text evidence="12">The sequence shown here is derived from an EMBL/GenBank/DDBJ whole genome shotgun (WGS) entry which is preliminary data.</text>
</comment>
<comment type="similarity">
    <text evidence="2">Belongs to the protease inhibitor I39 (alpha-2-macroglobulin) family.</text>
</comment>
<dbReference type="InterPro" id="IPR047565">
    <property type="entry name" value="Alpha-macroglob_thiol-ester_cl"/>
</dbReference>
<sequence>MASYRVVPKGLQILYSSKHEVLNVSCNEEPANLVQFSEPQYVLLVPAVVQSGNPQSACLQFYNLTEPVTLSIILKYNELQTTLLKESVTKNDFFKCTTFTVPPAGSDPLAFITFSAKGATINLSQRRSVAIQNIDNIVFIQTDKPIYKPGQTVMFRVVALDSNFRPAQEMYPQIILKDPRGNHIFQWLETTSTKSIVQLSFPLTQEPILGSYSIVVTRESGQDVYHSFNVDEYVLPKFEVLIQNPRRVSLLDQEFKVNVCASYTYGQPVQGNVQLSVCKMHYYHTECDQQPKKICERVNEKLGKDGCLTKAIPTSAFQLFRYHPRMFVSLNVDAVVTENGTGVQISSSDSIFIYEGSKRIWFENMDYYYKRGIPYFGQINLKDEEDNPIANGIIRLELNGMYLANYTTDKKGSALFYLNTSNLFDPRLKLRAKYVDCSDFGWTNFEEPQAVFHIQRFYSRTNTFVKIEPEREQLSCGQQKAIMVHYILNKDGYGDATSVNFYYVVLSKGTIVLSGTKEVNLEHDSRGMFTIQLPISEKLAPNARLLVYTVHPHREVVADSTYLNIERCLKNKVQLEFSEKQGLPGSDVNLHVEAAANSYCALRAVDQSVLLLNPERELSPETIYSELRTGNLYGYYYQGLNLEDDNSEPCIPYKNAFFNGLYYVPVNVSHDGDVYMIFRDLGLKIFTNSMTRKPVVCKTEKACPEEDVFHKYAEEAGIFGGAFGASKRIVNTIRKFFPETWIWKLVPTNSAGKADISLVIPDTITEWKASAFCMQDDVGFGISPTVSLTAFQPFFVDPTLPYSIVRGEKFNLIANVFNYMDRCSLISAVLAKSDDYKAEVLTPENNVVKLCANERKTYIWAVSPHKLGEVNFTITAETQSSDKTVGNGTSAREIVWKDTIIQKLLVEPEGIKKEVTQSDLMCTKGQANSGVISLKLPANVVEGSARAYFSVIGDLLGSTLRNMENLLHMPYGCAEQNMARFTPNIYILDYLNKTGQLTNEIRVKGVTYLASGYQKQLSYQHEDGSYSAFGDRDKQGNVWLTAFVYKSFAEATRYIYIDSNVQQRTLIWLASKQNPNGCFPKDGNHFNNALKGGDSGLSLTAYVIAAFLAAGHSTSHTVVQDGLKCLEAVDSNGVTNLYGQALLAYTYGLASNKAKHRFFLEKLDKSATKRDGSVYWELEKKPPTGNFPFYLRASSAEVELTSYVLLALLNQSNVTPKDLSYMSQIVQWVVKQQNPYGGFSSSQDTIVAIQALAKYAHLTFSKDGQNTVEIKSKNLSNKVFQVNNKNRFLLQQTSLPSVPGEYRVEVNGNGCVYMQTTLRYNIHLSGEDSGFSLSAQPTNASCTNNFPPKFDLVISTSYAGKRSESNMAIIDVKMLSGFVPIKSSLQELQNSRVVMHVETKNDHVLCYLEKVSQKEIRFSFSIEQSLPISNIQPASVQIYDYYETDASNVAVYNTPCKQAST</sequence>
<dbReference type="Pfam" id="PF17791">
    <property type="entry name" value="MG3"/>
    <property type="match status" value="1"/>
</dbReference>
<dbReference type="InterPro" id="IPR002890">
    <property type="entry name" value="MG2"/>
</dbReference>
<dbReference type="SUPFAM" id="SSF48239">
    <property type="entry name" value="Terpenoid cyclases/Protein prenyltransferases"/>
    <property type="match status" value="1"/>
</dbReference>
<dbReference type="SMART" id="SM01360">
    <property type="entry name" value="A2M"/>
    <property type="match status" value="1"/>
</dbReference>
<dbReference type="InterPro" id="IPR050473">
    <property type="entry name" value="A2M/Complement_sys"/>
</dbReference>
<dbReference type="PROSITE" id="PS00477">
    <property type="entry name" value="ALPHA_2_MACROGLOBULIN"/>
    <property type="match status" value="1"/>
</dbReference>
<gene>
    <name evidence="12" type="ORF">Y1Q_0018184</name>
</gene>
<dbReference type="FunFam" id="1.50.10.20:FF:000001">
    <property type="entry name" value="CD109 isoform 1"/>
    <property type="match status" value="1"/>
</dbReference>
<dbReference type="GO" id="GO:0004867">
    <property type="term" value="F:serine-type endopeptidase inhibitor activity"/>
    <property type="evidence" value="ECO:0007669"/>
    <property type="project" value="UniProtKB-KW"/>
</dbReference>
<keyword evidence="3" id="KW-0964">Secreted</keyword>
<evidence type="ECO:0000256" key="2">
    <source>
        <dbReference type="ARBA" id="ARBA00010952"/>
    </source>
</evidence>
<dbReference type="InterPro" id="IPR008930">
    <property type="entry name" value="Terpenoid_cyclase/PrenylTrfase"/>
</dbReference>
<reference evidence="12 13" key="1">
    <citation type="journal article" date="2012" name="Genome Biol.">
        <title>Sequencing three crocodilian genomes to illuminate the evolution of archosaurs and amniotes.</title>
        <authorList>
            <person name="St John J.A."/>
            <person name="Braun E.L."/>
            <person name="Isberg S.R."/>
            <person name="Miles L.G."/>
            <person name="Chong A.Y."/>
            <person name="Gongora J."/>
            <person name="Dalzell P."/>
            <person name="Moran C."/>
            <person name="Bed'hom B."/>
            <person name="Abzhanov A."/>
            <person name="Burgess S.C."/>
            <person name="Cooksey A.M."/>
            <person name="Castoe T.A."/>
            <person name="Crawford N.G."/>
            <person name="Densmore L.D."/>
            <person name="Drew J.C."/>
            <person name="Edwards S.V."/>
            <person name="Faircloth B.C."/>
            <person name="Fujita M.K."/>
            <person name="Greenwold M.J."/>
            <person name="Hoffmann F.G."/>
            <person name="Howard J.M."/>
            <person name="Iguchi T."/>
            <person name="Janes D.E."/>
            <person name="Khan S.Y."/>
            <person name="Kohno S."/>
            <person name="de Koning A.J."/>
            <person name="Lance S.L."/>
            <person name="McCarthy F.M."/>
            <person name="McCormack J.E."/>
            <person name="Merchant M.E."/>
            <person name="Peterson D.G."/>
            <person name="Pollock D.D."/>
            <person name="Pourmand N."/>
            <person name="Raney B.J."/>
            <person name="Roessler K.A."/>
            <person name="Sanford J.R."/>
            <person name="Sawyer R.H."/>
            <person name="Schmidt C.J."/>
            <person name="Triplett E.W."/>
            <person name="Tuberville T.D."/>
            <person name="Venegas-Anaya M."/>
            <person name="Howard J.T."/>
            <person name="Jarvis E.D."/>
            <person name="Guillette L.J.Jr."/>
            <person name="Glenn T.C."/>
            <person name="Green R.E."/>
            <person name="Ray D.A."/>
        </authorList>
    </citation>
    <scope>NUCLEOTIDE SEQUENCE [LARGE SCALE GENOMIC DNA]</scope>
    <source>
        <strain evidence="12">KSC_2009_1</strain>
    </source>
</reference>
<dbReference type="Pfam" id="PF07703">
    <property type="entry name" value="A2M_BRD"/>
    <property type="match status" value="1"/>
</dbReference>
<dbReference type="SUPFAM" id="SSF49410">
    <property type="entry name" value="Alpha-macroglobulin receptor domain"/>
    <property type="match status" value="1"/>
</dbReference>
<evidence type="ECO:0000256" key="8">
    <source>
        <dbReference type="ARBA" id="ARBA00023180"/>
    </source>
</evidence>
<name>A0A151NFL4_ALLMI</name>
<dbReference type="Gene3D" id="2.20.130.20">
    <property type="match status" value="2"/>
</dbReference>
<keyword evidence="4" id="KW-0646">Protease inhibitor</keyword>
<dbReference type="Pfam" id="PF01835">
    <property type="entry name" value="MG2"/>
    <property type="match status" value="1"/>
</dbReference>
<keyword evidence="7" id="KW-1015">Disulfide bond</keyword>
<dbReference type="InterPro" id="IPR041555">
    <property type="entry name" value="MG3"/>
</dbReference>
<evidence type="ECO:0000259" key="11">
    <source>
        <dbReference type="SMART" id="SM01361"/>
    </source>
</evidence>
<organism evidence="12 13">
    <name type="scientific">Alligator mississippiensis</name>
    <name type="common">American alligator</name>
    <dbReference type="NCBI Taxonomy" id="8496"/>
    <lineage>
        <taxon>Eukaryota</taxon>
        <taxon>Metazoa</taxon>
        <taxon>Chordata</taxon>
        <taxon>Craniata</taxon>
        <taxon>Vertebrata</taxon>
        <taxon>Euteleostomi</taxon>
        <taxon>Archelosauria</taxon>
        <taxon>Archosauria</taxon>
        <taxon>Crocodylia</taxon>
        <taxon>Alligatoridae</taxon>
        <taxon>Alligatorinae</taxon>
        <taxon>Alligator</taxon>
    </lineage>
</organism>
<evidence type="ECO:0000256" key="7">
    <source>
        <dbReference type="ARBA" id="ARBA00023157"/>
    </source>
</evidence>
<dbReference type="Pfam" id="PF07678">
    <property type="entry name" value="TED_complement"/>
    <property type="match status" value="1"/>
</dbReference>
<dbReference type="FunFam" id="2.60.40.1930:FF:000001">
    <property type="entry name" value="CD109 isoform 3"/>
    <property type="match status" value="1"/>
</dbReference>